<feature type="transmembrane region" description="Helical" evidence="1">
    <location>
        <begin position="222"/>
        <end position="245"/>
    </location>
</feature>
<reference evidence="2" key="1">
    <citation type="journal article" date="2014" name="Int. J. Syst. Evol. Microbiol.">
        <title>Complete genome sequence of Corynebacterium casei LMG S-19264T (=DSM 44701T), isolated from a smear-ripened cheese.</title>
        <authorList>
            <consortium name="US DOE Joint Genome Institute (JGI-PGF)"/>
            <person name="Walter F."/>
            <person name="Albersmeier A."/>
            <person name="Kalinowski J."/>
            <person name="Ruckert C."/>
        </authorList>
    </citation>
    <scope>NUCLEOTIDE SEQUENCE</scope>
    <source>
        <strain evidence="2">KCTC 32437</strain>
    </source>
</reference>
<evidence type="ECO:0000313" key="2">
    <source>
        <dbReference type="EMBL" id="GHA38685.1"/>
    </source>
</evidence>
<feature type="transmembrane region" description="Helical" evidence="1">
    <location>
        <begin position="97"/>
        <end position="117"/>
    </location>
</feature>
<organism evidence="2 3">
    <name type="scientific">Devosia pacifica</name>
    <dbReference type="NCBI Taxonomy" id="1335967"/>
    <lineage>
        <taxon>Bacteria</taxon>
        <taxon>Pseudomonadati</taxon>
        <taxon>Pseudomonadota</taxon>
        <taxon>Alphaproteobacteria</taxon>
        <taxon>Hyphomicrobiales</taxon>
        <taxon>Devosiaceae</taxon>
        <taxon>Devosia</taxon>
    </lineage>
</organism>
<protein>
    <submittedName>
        <fullName evidence="2">Uncharacterized protein</fullName>
    </submittedName>
</protein>
<feature type="transmembrane region" description="Helical" evidence="1">
    <location>
        <begin position="161"/>
        <end position="182"/>
    </location>
</feature>
<comment type="caution">
    <text evidence="2">The sequence shown here is derived from an EMBL/GenBank/DDBJ whole genome shotgun (WGS) entry which is preliminary data.</text>
</comment>
<keyword evidence="1" id="KW-1133">Transmembrane helix</keyword>
<keyword evidence="1" id="KW-0812">Transmembrane</keyword>
<dbReference type="Proteomes" id="UP000646579">
    <property type="component" value="Unassembled WGS sequence"/>
</dbReference>
<dbReference type="AlphaFoldDB" id="A0A918VXG2"/>
<evidence type="ECO:0000313" key="3">
    <source>
        <dbReference type="Proteomes" id="UP000646579"/>
    </source>
</evidence>
<feature type="transmembrane region" description="Helical" evidence="1">
    <location>
        <begin position="188"/>
        <end position="210"/>
    </location>
</feature>
<proteinExistence type="predicted"/>
<evidence type="ECO:0000256" key="1">
    <source>
        <dbReference type="SAM" id="Phobius"/>
    </source>
</evidence>
<feature type="transmembrane region" description="Helical" evidence="1">
    <location>
        <begin position="123"/>
        <end position="140"/>
    </location>
</feature>
<dbReference type="RefSeq" id="WP_210310557.1">
    <property type="nucleotide sequence ID" value="NZ_BMZE01000006.1"/>
</dbReference>
<accession>A0A918VXG2</accession>
<sequence>MNEFWIVAGLALLPGFGNLAGGMVAEFGRTTPRLLNLALHAASGIVIGVVAIELIPEALNNIAGWWIALAFASGGLLYVGAEAMIDRMTVGKGRGSSAMWMIYVAVAVDLSGDGLMIGSGSAVATSLAVVLAAGQVLADFPEGYSVVANLREKNVPRRLRIAVSISFPLYCLGMALVAWFLLQNAPEEIKYVTLSAIAGLLSVAAVEEMLKEAHDAKADSRTSAIAFVAGFTLFALVSAGLATALGTERNLEQSSTSPSQVQQTENS</sequence>
<keyword evidence="3" id="KW-1185">Reference proteome</keyword>
<keyword evidence="1" id="KW-0472">Membrane</keyword>
<dbReference type="EMBL" id="BMZE01000006">
    <property type="protein sequence ID" value="GHA38685.1"/>
    <property type="molecule type" value="Genomic_DNA"/>
</dbReference>
<feature type="transmembrane region" description="Helical" evidence="1">
    <location>
        <begin position="37"/>
        <end position="56"/>
    </location>
</feature>
<gene>
    <name evidence="2" type="ORF">GCM10007989_38040</name>
</gene>
<feature type="transmembrane region" description="Helical" evidence="1">
    <location>
        <begin position="62"/>
        <end position="85"/>
    </location>
</feature>
<reference evidence="2" key="2">
    <citation type="submission" date="2020-09" db="EMBL/GenBank/DDBJ databases">
        <authorList>
            <person name="Sun Q."/>
            <person name="Kim S."/>
        </authorList>
    </citation>
    <scope>NUCLEOTIDE SEQUENCE</scope>
    <source>
        <strain evidence="2">KCTC 32437</strain>
    </source>
</reference>
<feature type="transmembrane region" description="Helical" evidence="1">
    <location>
        <begin position="6"/>
        <end position="25"/>
    </location>
</feature>
<name>A0A918VXG2_9HYPH</name>